<feature type="domain" description="Reverse transcriptase zinc-binding" evidence="1">
    <location>
        <begin position="22"/>
        <end position="83"/>
    </location>
</feature>
<keyword evidence="3" id="KW-1185">Reference proteome</keyword>
<dbReference type="Pfam" id="PF13966">
    <property type="entry name" value="zf-RVT"/>
    <property type="match status" value="1"/>
</dbReference>
<evidence type="ECO:0000259" key="1">
    <source>
        <dbReference type="Pfam" id="PF13966"/>
    </source>
</evidence>
<evidence type="ECO:0000313" key="2">
    <source>
        <dbReference type="EMBL" id="KIJ65261.1"/>
    </source>
</evidence>
<protein>
    <recommendedName>
        <fullName evidence="1">Reverse transcriptase zinc-binding domain-containing protein</fullName>
    </recommendedName>
</protein>
<gene>
    <name evidence="2" type="ORF">HYDPIDRAFT_89147</name>
</gene>
<dbReference type="InterPro" id="IPR026960">
    <property type="entry name" value="RVT-Znf"/>
</dbReference>
<dbReference type="HOGENOM" id="CLU_044484_0_0_1"/>
<feature type="non-terminal residue" evidence="2">
    <location>
        <position position="1"/>
    </location>
</feature>
<sequence length="243" mass="28153">QLARTKYAVSEINGSTPTAGQIWKSIRGRDLPKAIRSFLWKSLHDGYKISEYWSRITNYETHGRCHLCGEVETMEHILLECEDSLTIPTIWGLAEELWCKHEDSWPEIHISTILGSNLIAFTDTKNKKMRGKSHLFMILVLESAHLIWKLRCERAIKFGGDVSKFHTKEETQNRWIFAMNSRLKTDGLLTDRLRYGKKAIQQKTVLQTWSGVLLDKCNLPENWIWQSGVLVGIMSQRPLGRNR</sequence>
<proteinExistence type="predicted"/>
<name>A0A0C9WFY7_9AGAM</name>
<reference evidence="2 3" key="1">
    <citation type="submission" date="2014-04" db="EMBL/GenBank/DDBJ databases">
        <title>Evolutionary Origins and Diversification of the Mycorrhizal Mutualists.</title>
        <authorList>
            <consortium name="DOE Joint Genome Institute"/>
            <consortium name="Mycorrhizal Genomics Consortium"/>
            <person name="Kohler A."/>
            <person name="Kuo A."/>
            <person name="Nagy L.G."/>
            <person name="Floudas D."/>
            <person name="Copeland A."/>
            <person name="Barry K.W."/>
            <person name="Cichocki N."/>
            <person name="Veneault-Fourrey C."/>
            <person name="LaButti K."/>
            <person name="Lindquist E.A."/>
            <person name="Lipzen A."/>
            <person name="Lundell T."/>
            <person name="Morin E."/>
            <person name="Murat C."/>
            <person name="Riley R."/>
            <person name="Ohm R."/>
            <person name="Sun H."/>
            <person name="Tunlid A."/>
            <person name="Henrissat B."/>
            <person name="Grigoriev I.V."/>
            <person name="Hibbett D.S."/>
            <person name="Martin F."/>
        </authorList>
    </citation>
    <scope>NUCLEOTIDE SEQUENCE [LARGE SCALE GENOMIC DNA]</scope>
    <source>
        <strain evidence="2 3">MD-312</strain>
    </source>
</reference>
<dbReference type="Proteomes" id="UP000053820">
    <property type="component" value="Unassembled WGS sequence"/>
</dbReference>
<evidence type="ECO:0000313" key="3">
    <source>
        <dbReference type="Proteomes" id="UP000053820"/>
    </source>
</evidence>
<accession>A0A0C9WFY7</accession>
<dbReference type="AlphaFoldDB" id="A0A0C9WFY7"/>
<dbReference type="OrthoDB" id="3253907at2759"/>
<dbReference type="EMBL" id="KN839844">
    <property type="protein sequence ID" value="KIJ65261.1"/>
    <property type="molecule type" value="Genomic_DNA"/>
</dbReference>
<organism evidence="2 3">
    <name type="scientific">Hydnomerulius pinastri MD-312</name>
    <dbReference type="NCBI Taxonomy" id="994086"/>
    <lineage>
        <taxon>Eukaryota</taxon>
        <taxon>Fungi</taxon>
        <taxon>Dikarya</taxon>
        <taxon>Basidiomycota</taxon>
        <taxon>Agaricomycotina</taxon>
        <taxon>Agaricomycetes</taxon>
        <taxon>Agaricomycetidae</taxon>
        <taxon>Boletales</taxon>
        <taxon>Boletales incertae sedis</taxon>
        <taxon>Leucogyrophana</taxon>
    </lineage>
</organism>